<keyword evidence="1" id="KW-0732">Signal</keyword>
<keyword evidence="3" id="KW-1185">Reference proteome</keyword>
<name>A0ABX1X058_9BACT</name>
<reference evidence="2 3" key="1">
    <citation type="submission" date="2018-12" db="EMBL/GenBank/DDBJ databases">
        <title>Marinifilum JC070 sp. nov., a marine bacterium isolated from Yongle Blue Hole in the South China Sea.</title>
        <authorList>
            <person name="Fu T."/>
        </authorList>
    </citation>
    <scope>NUCLEOTIDE SEQUENCE [LARGE SCALE GENOMIC DNA]</scope>
    <source>
        <strain evidence="2 3">JC070</strain>
    </source>
</reference>
<gene>
    <name evidence="2" type="ORF">ELS83_18455</name>
</gene>
<evidence type="ECO:0000313" key="2">
    <source>
        <dbReference type="EMBL" id="NOU61781.1"/>
    </source>
</evidence>
<sequence length="392" mass="45779">MMNKIILLSMILVLSLSARAQNTVQEVLSTIEKNNPALKANEQFFEAQKLAFKAQTNLANPEFEWEKSFSSEEGKPYEILLSQSFDFPTSYLYKNQLKKEQIANTENYKAKSRQEILLEAKLLCIRLIYYNKQQVELNARLNNAEKLNELFQKRLEEGDATILEANKIKMLRLNTANQLKMIESKTSNLTDDLITLNGGKEIDLRLLEYPLMSIDKQMQELLLESLQADPQMKLLSANEKIAAKETSLVKSNSLPKLSIGYRYLNSDIMKQANGMKLGLSIPLWENKNKVKRAKLLEQFSKEEFLIGKMELENKFLKLFRNFLNLEKSLKEYESIFTEKRYDTLLQKALNHSEISVIEYLTENIYYYESVDTYLEVEHEYYKTITELLKYKL</sequence>
<dbReference type="EMBL" id="RZNH01000042">
    <property type="protein sequence ID" value="NOU61781.1"/>
    <property type="molecule type" value="Genomic_DNA"/>
</dbReference>
<dbReference type="RefSeq" id="WP_171597040.1">
    <property type="nucleotide sequence ID" value="NZ_RZNH01000042.1"/>
</dbReference>
<feature type="chain" id="PRO_5046796792" description="TolC family protein" evidence="1">
    <location>
        <begin position="21"/>
        <end position="392"/>
    </location>
</feature>
<evidence type="ECO:0000256" key="1">
    <source>
        <dbReference type="SAM" id="SignalP"/>
    </source>
</evidence>
<dbReference type="SUPFAM" id="SSF56954">
    <property type="entry name" value="Outer membrane efflux proteins (OEP)"/>
    <property type="match status" value="1"/>
</dbReference>
<evidence type="ECO:0000313" key="3">
    <source>
        <dbReference type="Proteomes" id="UP000732105"/>
    </source>
</evidence>
<comment type="caution">
    <text evidence="2">The sequence shown here is derived from an EMBL/GenBank/DDBJ whole genome shotgun (WGS) entry which is preliminary data.</text>
</comment>
<evidence type="ECO:0008006" key="4">
    <source>
        <dbReference type="Google" id="ProtNLM"/>
    </source>
</evidence>
<organism evidence="2 3">
    <name type="scientific">Marinifilum caeruleilacunae</name>
    <dbReference type="NCBI Taxonomy" id="2499076"/>
    <lineage>
        <taxon>Bacteria</taxon>
        <taxon>Pseudomonadati</taxon>
        <taxon>Bacteroidota</taxon>
        <taxon>Bacteroidia</taxon>
        <taxon>Marinilabiliales</taxon>
        <taxon>Marinifilaceae</taxon>
    </lineage>
</organism>
<dbReference type="Gene3D" id="1.20.1600.10">
    <property type="entry name" value="Outer membrane efflux proteins (OEP)"/>
    <property type="match status" value="1"/>
</dbReference>
<dbReference type="Proteomes" id="UP000732105">
    <property type="component" value="Unassembled WGS sequence"/>
</dbReference>
<protein>
    <recommendedName>
        <fullName evidence="4">TolC family protein</fullName>
    </recommendedName>
</protein>
<accession>A0ABX1X058</accession>
<feature type="signal peptide" evidence="1">
    <location>
        <begin position="1"/>
        <end position="20"/>
    </location>
</feature>
<proteinExistence type="predicted"/>